<dbReference type="AlphaFoldDB" id="A0AA41QFD3"/>
<feature type="region of interest" description="Disordered" evidence="6">
    <location>
        <begin position="1"/>
        <end position="38"/>
    </location>
</feature>
<dbReference type="Gene3D" id="1.10.10.10">
    <property type="entry name" value="Winged helix-like DNA-binding domain superfamily/Winged helix DNA-binding domain"/>
    <property type="match status" value="1"/>
</dbReference>
<evidence type="ECO:0000256" key="6">
    <source>
        <dbReference type="SAM" id="MobiDB-lite"/>
    </source>
</evidence>
<proteinExistence type="inferred from homology"/>
<gene>
    <name evidence="8" type="ORF">L1785_14105</name>
</gene>
<keyword evidence="3" id="KW-0805">Transcription regulation</keyword>
<dbReference type="Pfam" id="PF00392">
    <property type="entry name" value="GntR"/>
    <property type="match status" value="1"/>
</dbReference>
<dbReference type="PANTHER" id="PTHR46577:SF1">
    <property type="entry name" value="HTH-TYPE TRANSCRIPTIONAL REGULATORY PROTEIN GABR"/>
    <property type="match status" value="1"/>
</dbReference>
<dbReference type="GO" id="GO:0008483">
    <property type="term" value="F:transaminase activity"/>
    <property type="evidence" value="ECO:0007669"/>
    <property type="project" value="UniProtKB-KW"/>
</dbReference>
<feature type="compositionally biased region" description="Gly residues" evidence="6">
    <location>
        <begin position="19"/>
        <end position="30"/>
    </location>
</feature>
<dbReference type="InterPro" id="IPR051446">
    <property type="entry name" value="HTH_trans_reg/aminotransferase"/>
</dbReference>
<dbReference type="GO" id="GO:0030170">
    <property type="term" value="F:pyridoxal phosphate binding"/>
    <property type="evidence" value="ECO:0007669"/>
    <property type="project" value="InterPro"/>
</dbReference>
<dbReference type="CDD" id="cd07377">
    <property type="entry name" value="WHTH_GntR"/>
    <property type="match status" value="1"/>
</dbReference>
<dbReference type="SUPFAM" id="SSF46785">
    <property type="entry name" value="Winged helix' DNA-binding domain"/>
    <property type="match status" value="1"/>
</dbReference>
<evidence type="ECO:0000313" key="9">
    <source>
        <dbReference type="Proteomes" id="UP001165405"/>
    </source>
</evidence>
<keyword evidence="4" id="KW-0238">DNA-binding</keyword>
<protein>
    <submittedName>
        <fullName evidence="8">PLP-dependent aminotransferase family protein</fullName>
    </submittedName>
</protein>
<keyword evidence="2" id="KW-0663">Pyridoxal phosphate</keyword>
<dbReference type="InterPro" id="IPR036390">
    <property type="entry name" value="WH_DNA-bd_sf"/>
</dbReference>
<comment type="similarity">
    <text evidence="1">In the C-terminal section; belongs to the class-I pyridoxal-phosphate-dependent aminotransferase family.</text>
</comment>
<evidence type="ECO:0000256" key="4">
    <source>
        <dbReference type="ARBA" id="ARBA00023125"/>
    </source>
</evidence>
<feature type="domain" description="HTH gntR-type" evidence="7">
    <location>
        <begin position="46"/>
        <end position="114"/>
    </location>
</feature>
<dbReference type="EMBL" id="JAKGSG010000038">
    <property type="protein sequence ID" value="MCF4122111.1"/>
    <property type="molecule type" value="Genomic_DNA"/>
</dbReference>
<reference evidence="8" key="1">
    <citation type="submission" date="2022-01" db="EMBL/GenBank/DDBJ databases">
        <title>Antribacter sp. nov., isolated from Guizhou of China.</title>
        <authorList>
            <person name="Chengliang C."/>
            <person name="Ya Z."/>
        </authorList>
    </citation>
    <scope>NUCLEOTIDE SEQUENCE</scope>
    <source>
        <strain evidence="8">KLBMP 9083</strain>
    </source>
</reference>
<keyword evidence="8" id="KW-0032">Aminotransferase</keyword>
<name>A0AA41QFD3_9MICO</name>
<dbReference type="PANTHER" id="PTHR46577">
    <property type="entry name" value="HTH-TYPE TRANSCRIPTIONAL REGULATORY PROTEIN GABR"/>
    <property type="match status" value="1"/>
</dbReference>
<keyword evidence="5" id="KW-0804">Transcription</keyword>
<evidence type="ECO:0000259" key="7">
    <source>
        <dbReference type="PROSITE" id="PS50949"/>
    </source>
</evidence>
<dbReference type="Gene3D" id="3.40.640.10">
    <property type="entry name" value="Type I PLP-dependent aspartate aminotransferase-like (Major domain)"/>
    <property type="match status" value="1"/>
</dbReference>
<feature type="compositionally biased region" description="Low complexity" evidence="6">
    <location>
        <begin position="9"/>
        <end position="18"/>
    </location>
</feature>
<dbReference type="SUPFAM" id="SSF53383">
    <property type="entry name" value="PLP-dependent transferases"/>
    <property type="match status" value="1"/>
</dbReference>
<dbReference type="Proteomes" id="UP001165405">
    <property type="component" value="Unassembled WGS sequence"/>
</dbReference>
<dbReference type="GO" id="GO:0003700">
    <property type="term" value="F:DNA-binding transcription factor activity"/>
    <property type="evidence" value="ECO:0007669"/>
    <property type="project" value="InterPro"/>
</dbReference>
<dbReference type="CDD" id="cd00609">
    <property type="entry name" value="AAT_like"/>
    <property type="match status" value="1"/>
</dbReference>
<evidence type="ECO:0000313" key="8">
    <source>
        <dbReference type="EMBL" id="MCF4122111.1"/>
    </source>
</evidence>
<keyword evidence="9" id="KW-1185">Reference proteome</keyword>
<accession>A0AA41QFD3</accession>
<evidence type="ECO:0000256" key="3">
    <source>
        <dbReference type="ARBA" id="ARBA00023015"/>
    </source>
</evidence>
<dbReference type="InterPro" id="IPR036388">
    <property type="entry name" value="WH-like_DNA-bd_sf"/>
</dbReference>
<dbReference type="InterPro" id="IPR015421">
    <property type="entry name" value="PyrdxlP-dep_Trfase_major"/>
</dbReference>
<dbReference type="Pfam" id="PF00155">
    <property type="entry name" value="Aminotran_1_2"/>
    <property type="match status" value="1"/>
</dbReference>
<sequence length="520" mass="53338">MSTDQTNSGTAPAAPAGKAGPGTAGPGTAGPGTASEVLLALAPGPGSLRNRLERGIFGAVGSGRLAPGTALPPSRDLAELLGISRWVVTETYGHLVAKGFLEARTGSATRVSATALAGPPPEPASAGRPEVRPGVRPASGERLGPAGNAPRQPYDLAPGVPDLRHVPREAWLRAAREALAEAANDDLATQPPGGHPAARAAVATHLRRARAVAGPDDAVLLTRGASDGMSRIAAALARAGHTHLLVEDPSWPALRDVAATAGLTPVPVPVDDDGVDVAALVSASARTGARAALLTPAHQFPTGSALSEDRRRAVLEWARDVDGIVVEDDYDAEFRYDRRPVAALQGLDPERVLLLGSVSKTLSPAFGIGWAVVPDRWRAAVAAAGGPTPGPSTLDQLAFARFVSSGAYGRHLRAARSRYKRRRAALLAALSRELPHADVRGIAAGMHALVDLAGIPGPDAADVTREAAALGVAVADLRRYLVSPPARSTVLVVGYGNLADPRVGEAVRRLAEAVRAVAAP</sequence>
<evidence type="ECO:0000256" key="2">
    <source>
        <dbReference type="ARBA" id="ARBA00022898"/>
    </source>
</evidence>
<organism evidence="8 9">
    <name type="scientific">Antribacter soli</name>
    <dbReference type="NCBI Taxonomy" id="2910976"/>
    <lineage>
        <taxon>Bacteria</taxon>
        <taxon>Bacillati</taxon>
        <taxon>Actinomycetota</taxon>
        <taxon>Actinomycetes</taxon>
        <taxon>Micrococcales</taxon>
        <taxon>Promicromonosporaceae</taxon>
        <taxon>Antribacter</taxon>
    </lineage>
</organism>
<dbReference type="RefSeq" id="WP_236089908.1">
    <property type="nucleotide sequence ID" value="NZ_JAKGSG010000038.1"/>
</dbReference>
<evidence type="ECO:0000256" key="5">
    <source>
        <dbReference type="ARBA" id="ARBA00023163"/>
    </source>
</evidence>
<dbReference type="SMART" id="SM00345">
    <property type="entry name" value="HTH_GNTR"/>
    <property type="match status" value="1"/>
</dbReference>
<dbReference type="InterPro" id="IPR015424">
    <property type="entry name" value="PyrdxlP-dep_Trfase"/>
</dbReference>
<dbReference type="InterPro" id="IPR004839">
    <property type="entry name" value="Aminotransferase_I/II_large"/>
</dbReference>
<dbReference type="InterPro" id="IPR000524">
    <property type="entry name" value="Tscrpt_reg_HTH_GntR"/>
</dbReference>
<keyword evidence="8" id="KW-0808">Transferase</keyword>
<evidence type="ECO:0000256" key="1">
    <source>
        <dbReference type="ARBA" id="ARBA00005384"/>
    </source>
</evidence>
<feature type="region of interest" description="Disordered" evidence="6">
    <location>
        <begin position="113"/>
        <end position="154"/>
    </location>
</feature>
<dbReference type="GO" id="GO:0003677">
    <property type="term" value="F:DNA binding"/>
    <property type="evidence" value="ECO:0007669"/>
    <property type="project" value="UniProtKB-KW"/>
</dbReference>
<comment type="caution">
    <text evidence="8">The sequence shown here is derived from an EMBL/GenBank/DDBJ whole genome shotgun (WGS) entry which is preliminary data.</text>
</comment>
<dbReference type="PROSITE" id="PS50949">
    <property type="entry name" value="HTH_GNTR"/>
    <property type="match status" value="1"/>
</dbReference>